<organism evidence="1 2">
    <name type="scientific">Mesorhabditis spiculigera</name>
    <dbReference type="NCBI Taxonomy" id="96644"/>
    <lineage>
        <taxon>Eukaryota</taxon>
        <taxon>Metazoa</taxon>
        <taxon>Ecdysozoa</taxon>
        <taxon>Nematoda</taxon>
        <taxon>Chromadorea</taxon>
        <taxon>Rhabditida</taxon>
        <taxon>Rhabditina</taxon>
        <taxon>Rhabditomorpha</taxon>
        <taxon>Rhabditoidea</taxon>
        <taxon>Rhabditidae</taxon>
        <taxon>Mesorhabditinae</taxon>
        <taxon>Mesorhabditis</taxon>
    </lineage>
</organism>
<protein>
    <submittedName>
        <fullName evidence="1">Uncharacterized protein</fullName>
    </submittedName>
</protein>
<evidence type="ECO:0000313" key="1">
    <source>
        <dbReference type="EMBL" id="CAJ0567354.1"/>
    </source>
</evidence>
<reference evidence="1" key="1">
    <citation type="submission" date="2023-06" db="EMBL/GenBank/DDBJ databases">
        <authorList>
            <person name="Delattre M."/>
        </authorList>
    </citation>
    <scope>NUCLEOTIDE SEQUENCE</scope>
    <source>
        <strain evidence="1">AF72</strain>
    </source>
</reference>
<comment type="caution">
    <text evidence="1">The sequence shown here is derived from an EMBL/GenBank/DDBJ whole genome shotgun (WGS) entry which is preliminary data.</text>
</comment>
<evidence type="ECO:0000313" key="2">
    <source>
        <dbReference type="Proteomes" id="UP001177023"/>
    </source>
</evidence>
<gene>
    <name evidence="1" type="ORF">MSPICULIGERA_LOCUS5907</name>
</gene>
<accession>A0AA36FU65</accession>
<proteinExistence type="predicted"/>
<feature type="non-terminal residue" evidence="1">
    <location>
        <position position="1"/>
    </location>
</feature>
<dbReference type="AlphaFoldDB" id="A0AA36FU65"/>
<keyword evidence="2" id="KW-1185">Reference proteome</keyword>
<name>A0AA36FU65_9BILA</name>
<feature type="non-terminal residue" evidence="1">
    <location>
        <position position="65"/>
    </location>
</feature>
<sequence length="65" mass="7374">TPCCIYGGLVSGLNSASNIFIYGWKYEELRNGMIQVVTCRPATIQRENSSYNVLNKQARRDDVFL</sequence>
<dbReference type="Proteomes" id="UP001177023">
    <property type="component" value="Unassembled WGS sequence"/>
</dbReference>
<dbReference type="EMBL" id="CATQJA010001472">
    <property type="protein sequence ID" value="CAJ0567354.1"/>
    <property type="molecule type" value="Genomic_DNA"/>
</dbReference>